<comment type="caution">
    <text evidence="15">The sequence shown here is derived from an EMBL/GenBank/DDBJ whole genome shotgun (WGS) entry which is preliminary data.</text>
</comment>
<feature type="domain" description="NAD-dependent epimerase/dehydratase" evidence="14">
    <location>
        <begin position="8"/>
        <end position="251"/>
    </location>
</feature>
<keyword evidence="3" id="KW-0560">Oxidoreductase</keyword>
<keyword evidence="2" id="KW-0521">NADP</keyword>
<name>A0AAD8KM52_TARER</name>
<dbReference type="GO" id="GO:0045552">
    <property type="term" value="F:dihydroflavanol 4-reductase activity"/>
    <property type="evidence" value="ECO:0007669"/>
    <property type="project" value="UniProtKB-EC"/>
</dbReference>
<evidence type="ECO:0000256" key="10">
    <source>
        <dbReference type="ARBA" id="ARBA00042087"/>
    </source>
</evidence>
<evidence type="ECO:0000256" key="12">
    <source>
        <dbReference type="ARBA" id="ARBA00048870"/>
    </source>
</evidence>
<accession>A0AAD8KM52</accession>
<evidence type="ECO:0000256" key="7">
    <source>
        <dbReference type="ARBA" id="ARBA00039055"/>
    </source>
</evidence>
<dbReference type="FunFam" id="3.40.50.720:FF:000085">
    <property type="entry name" value="Dihydroflavonol reductase"/>
    <property type="match status" value="1"/>
</dbReference>
<evidence type="ECO:0000256" key="2">
    <source>
        <dbReference type="ARBA" id="ARBA00022857"/>
    </source>
</evidence>
<dbReference type="SUPFAM" id="SSF51735">
    <property type="entry name" value="NAD(P)-binding Rossmann-fold domains"/>
    <property type="match status" value="1"/>
</dbReference>
<evidence type="ECO:0000256" key="11">
    <source>
        <dbReference type="ARBA" id="ARBA00042831"/>
    </source>
</evidence>
<dbReference type="InterPro" id="IPR050425">
    <property type="entry name" value="NAD(P)_dehydrat-like"/>
</dbReference>
<evidence type="ECO:0000256" key="8">
    <source>
        <dbReference type="ARBA" id="ARBA00039057"/>
    </source>
</evidence>
<organism evidence="15 16">
    <name type="scientific">Tagetes erecta</name>
    <name type="common">African marigold</name>
    <dbReference type="NCBI Taxonomy" id="13708"/>
    <lineage>
        <taxon>Eukaryota</taxon>
        <taxon>Viridiplantae</taxon>
        <taxon>Streptophyta</taxon>
        <taxon>Embryophyta</taxon>
        <taxon>Tracheophyta</taxon>
        <taxon>Spermatophyta</taxon>
        <taxon>Magnoliopsida</taxon>
        <taxon>eudicotyledons</taxon>
        <taxon>Gunneridae</taxon>
        <taxon>Pentapetalae</taxon>
        <taxon>asterids</taxon>
        <taxon>campanulids</taxon>
        <taxon>Asterales</taxon>
        <taxon>Asteraceae</taxon>
        <taxon>Asteroideae</taxon>
        <taxon>Heliantheae alliance</taxon>
        <taxon>Tageteae</taxon>
        <taxon>Tagetes</taxon>
    </lineage>
</organism>
<evidence type="ECO:0000256" key="6">
    <source>
        <dbReference type="ARBA" id="ARBA00037100"/>
    </source>
</evidence>
<comment type="catalytic activity">
    <reaction evidence="13">
        <text>a (2R,3S,4S)-leucoanthocyanidin + NADP(+) = a (2R,3R)-dihydroflavonol + NADPH + H(+)</text>
        <dbReference type="Rhea" id="RHEA:54444"/>
        <dbReference type="ChEBI" id="CHEBI:15378"/>
        <dbReference type="ChEBI" id="CHEBI:57783"/>
        <dbReference type="ChEBI" id="CHEBI:58349"/>
        <dbReference type="ChEBI" id="CHEBI:138176"/>
        <dbReference type="ChEBI" id="CHEBI:138188"/>
        <dbReference type="EC" id="1.1.1.219"/>
    </reaction>
</comment>
<evidence type="ECO:0000256" key="9">
    <source>
        <dbReference type="ARBA" id="ARBA00039963"/>
    </source>
</evidence>
<dbReference type="PANTHER" id="PTHR10366">
    <property type="entry name" value="NAD DEPENDENT EPIMERASE/DEHYDRATASE"/>
    <property type="match status" value="1"/>
</dbReference>
<evidence type="ECO:0000256" key="3">
    <source>
        <dbReference type="ARBA" id="ARBA00023002"/>
    </source>
</evidence>
<evidence type="ECO:0000256" key="5">
    <source>
        <dbReference type="ARBA" id="ARBA00023445"/>
    </source>
</evidence>
<evidence type="ECO:0000256" key="13">
    <source>
        <dbReference type="ARBA" id="ARBA00049132"/>
    </source>
</evidence>
<reference evidence="15" key="1">
    <citation type="journal article" date="2023" name="bioRxiv">
        <title>Improved chromosome-level genome assembly for marigold (Tagetes erecta).</title>
        <authorList>
            <person name="Jiang F."/>
            <person name="Yuan L."/>
            <person name="Wang S."/>
            <person name="Wang H."/>
            <person name="Xu D."/>
            <person name="Wang A."/>
            <person name="Fan W."/>
        </authorList>
    </citation>
    <scope>NUCLEOTIDE SEQUENCE</scope>
    <source>
        <strain evidence="15">WSJ</strain>
        <tissue evidence="15">Leaf</tissue>
    </source>
</reference>
<dbReference type="InterPro" id="IPR036291">
    <property type="entry name" value="NAD(P)-bd_dom_sf"/>
</dbReference>
<dbReference type="EC" id="1.1.1.234" evidence="7"/>
<evidence type="ECO:0000259" key="14">
    <source>
        <dbReference type="Pfam" id="PF01370"/>
    </source>
</evidence>
<comment type="similarity">
    <text evidence="5">Belongs to the NAD(P)-dependent epimerase/dehydratase family. Dihydroflavonol-4-reductase subfamily.</text>
</comment>
<evidence type="ECO:0000313" key="16">
    <source>
        <dbReference type="Proteomes" id="UP001229421"/>
    </source>
</evidence>
<proteinExistence type="inferred from homology"/>
<comment type="pathway">
    <text evidence="1">Pigment biosynthesis; anthocyanin biosynthesis.</text>
</comment>
<comment type="function">
    <text evidence="6">Bifunctional enzyme involved in flavonoid metabolism.</text>
</comment>
<evidence type="ECO:0000256" key="4">
    <source>
        <dbReference type="ARBA" id="ARBA00023241"/>
    </source>
</evidence>
<protein>
    <recommendedName>
        <fullName evidence="9">Dihydroflavonol 4-reductase</fullName>
        <ecNumber evidence="8">1.1.1.219</ecNumber>
        <ecNumber evidence="7">1.1.1.234</ecNumber>
    </recommendedName>
    <alternativeName>
        <fullName evidence="11">Dihydrokaempferol 4-reductase</fullName>
    </alternativeName>
    <alternativeName>
        <fullName evidence="10">Flavanone 4-reductase</fullName>
    </alternativeName>
</protein>
<evidence type="ECO:0000256" key="1">
    <source>
        <dbReference type="ARBA" id="ARBA00004935"/>
    </source>
</evidence>
<dbReference type="EC" id="1.1.1.219" evidence="8"/>
<dbReference type="Gene3D" id="3.40.50.720">
    <property type="entry name" value="NAD(P)-binding Rossmann-like Domain"/>
    <property type="match status" value="1"/>
</dbReference>
<keyword evidence="16" id="KW-1185">Reference proteome</keyword>
<sequence length="326" mass="35640">MIGEGKVVCVTGASGYIASWLVKLLLDRHYTVHATVRSLDDPRKTEHLLALDGAKERLTLFEADLLVEGSFDAAVNGCVCVFHTASPVLVGVDDPQVQLLDPAVKGTLNVLKSAAKVRSLKRVVLTSSVATVMFGVKLPESGGEVDETWFSDIVVCEQTKLWYQVSKIQAENAAVKFSKENDLDLVIINPGYVIGPLLQPTLNFTSEGIIGLIENGKEVLEDGIYMLVDVRDTAIAHILAFEKPEASGRHCIVGDVIRSSEIIMILDKLYPGFGYSLRCKDGKRVEPVPYCVSKVKAEGLGVEFTPFEVSIKDTVESLKKKKFMNL</sequence>
<dbReference type="Pfam" id="PF01370">
    <property type="entry name" value="Epimerase"/>
    <property type="match status" value="1"/>
</dbReference>
<comment type="catalytic activity">
    <reaction evidence="12">
        <text>(2S)-flavan-4-ol + NADP(+) = (2S)-flavanone + NADPH + H(+)</text>
        <dbReference type="Rhea" id="RHEA:11228"/>
        <dbReference type="ChEBI" id="CHEBI:15378"/>
        <dbReference type="ChEBI" id="CHEBI:15605"/>
        <dbReference type="ChEBI" id="CHEBI:15606"/>
        <dbReference type="ChEBI" id="CHEBI:57783"/>
        <dbReference type="ChEBI" id="CHEBI:58349"/>
        <dbReference type="EC" id="1.1.1.234"/>
    </reaction>
</comment>
<dbReference type="AlphaFoldDB" id="A0AAD8KM52"/>
<dbReference type="PANTHER" id="PTHR10366:SF825">
    <property type="entry name" value="NAD(P)-BINDING ROSSMANN-FOLD SUPERFAMILY PROTEIN"/>
    <property type="match status" value="1"/>
</dbReference>
<dbReference type="Proteomes" id="UP001229421">
    <property type="component" value="Unassembled WGS sequence"/>
</dbReference>
<dbReference type="GO" id="GO:0009813">
    <property type="term" value="P:flavonoid biosynthetic process"/>
    <property type="evidence" value="ECO:0007669"/>
    <property type="project" value="UniProtKB-KW"/>
</dbReference>
<dbReference type="CDD" id="cd08958">
    <property type="entry name" value="FR_SDR_e"/>
    <property type="match status" value="1"/>
</dbReference>
<dbReference type="EMBL" id="JAUHHV010000005">
    <property type="protein sequence ID" value="KAK1425319.1"/>
    <property type="molecule type" value="Genomic_DNA"/>
</dbReference>
<keyword evidence="4" id="KW-0284">Flavonoid biosynthesis</keyword>
<dbReference type="GO" id="GO:0047890">
    <property type="term" value="F:flavanone 4-reductase activity"/>
    <property type="evidence" value="ECO:0007669"/>
    <property type="project" value="UniProtKB-EC"/>
</dbReference>
<gene>
    <name evidence="15" type="ORF">QVD17_20670</name>
</gene>
<evidence type="ECO:0000313" key="15">
    <source>
        <dbReference type="EMBL" id="KAK1425319.1"/>
    </source>
</evidence>
<dbReference type="InterPro" id="IPR001509">
    <property type="entry name" value="Epimerase_deHydtase"/>
</dbReference>